<accession>A0AAN9Y757</accession>
<dbReference type="Gene3D" id="3.90.1200.10">
    <property type="match status" value="1"/>
</dbReference>
<dbReference type="InterPro" id="IPR004119">
    <property type="entry name" value="EcKL"/>
</dbReference>
<dbReference type="PANTHER" id="PTHR11012">
    <property type="entry name" value="PROTEIN KINASE-LIKE DOMAIN-CONTAINING"/>
    <property type="match status" value="1"/>
</dbReference>
<protein>
    <recommendedName>
        <fullName evidence="1">CHK kinase-like domain-containing protein</fullName>
    </recommendedName>
</protein>
<dbReference type="Pfam" id="PF02958">
    <property type="entry name" value="EcKL"/>
    <property type="match status" value="1"/>
</dbReference>
<evidence type="ECO:0000259" key="1">
    <source>
        <dbReference type="SMART" id="SM00587"/>
    </source>
</evidence>
<keyword evidence="3" id="KW-1185">Reference proteome</keyword>
<dbReference type="Proteomes" id="UP001367676">
    <property type="component" value="Unassembled WGS sequence"/>
</dbReference>
<feature type="domain" description="CHK kinase-like" evidence="1">
    <location>
        <begin position="53"/>
        <end position="243"/>
    </location>
</feature>
<reference evidence="2 3" key="1">
    <citation type="submission" date="2024-03" db="EMBL/GenBank/DDBJ databases">
        <title>Adaptation during the transition from Ophiocordyceps entomopathogen to insect associate is accompanied by gene loss and intensified selection.</title>
        <authorList>
            <person name="Ward C.M."/>
            <person name="Onetto C.A."/>
            <person name="Borneman A.R."/>
        </authorList>
    </citation>
    <scope>NUCLEOTIDE SEQUENCE [LARGE SCALE GENOMIC DNA]</scope>
    <source>
        <strain evidence="2">AWRI1</strain>
        <tissue evidence="2">Single Adult Female</tissue>
    </source>
</reference>
<organism evidence="2 3">
    <name type="scientific">Parthenolecanium corni</name>
    <dbReference type="NCBI Taxonomy" id="536013"/>
    <lineage>
        <taxon>Eukaryota</taxon>
        <taxon>Metazoa</taxon>
        <taxon>Ecdysozoa</taxon>
        <taxon>Arthropoda</taxon>
        <taxon>Hexapoda</taxon>
        <taxon>Insecta</taxon>
        <taxon>Pterygota</taxon>
        <taxon>Neoptera</taxon>
        <taxon>Paraneoptera</taxon>
        <taxon>Hemiptera</taxon>
        <taxon>Sternorrhyncha</taxon>
        <taxon>Coccoidea</taxon>
        <taxon>Coccidae</taxon>
        <taxon>Parthenolecanium</taxon>
    </lineage>
</organism>
<dbReference type="InterPro" id="IPR011009">
    <property type="entry name" value="Kinase-like_dom_sf"/>
</dbReference>
<evidence type="ECO:0000313" key="3">
    <source>
        <dbReference type="Proteomes" id="UP001367676"/>
    </source>
</evidence>
<dbReference type="InterPro" id="IPR015897">
    <property type="entry name" value="CHK_kinase-like"/>
</dbReference>
<sequence>MNTEKILKQCFPNADKIRITENSTNEKHRSVISNIIDLTIEYEEDGRENRKYLIIMKVPTNQEASSFHDELGFFTKEALIPRAHFHAATYRVSQDDPDILSNKILHISPTLEWRQRMAIFWEPIFMELLAKSNESLLIPKFQNVSHYLKREDDDATSKLQYSKFKFSVLNHGDFRNENLLLRYASNGMVDGVKFVDFQISYWSTPVCDFMYLLLHSAQADVLENHFEILLEWYLECLNTKLKTLSCSTIYTKQNFLQDLQTLYFFPILLVMNAAFIFCPLDRAQLLDTIYQKNTDNIQHYIEACLKDELFTDHVLSGLKLCEKLGLLKSSHCDSPN</sequence>
<proteinExistence type="predicted"/>
<gene>
    <name evidence="2" type="ORF">V9T40_014889</name>
</gene>
<dbReference type="SUPFAM" id="SSF56112">
    <property type="entry name" value="Protein kinase-like (PK-like)"/>
    <property type="match status" value="1"/>
</dbReference>
<dbReference type="AlphaFoldDB" id="A0AAN9Y757"/>
<evidence type="ECO:0000313" key="2">
    <source>
        <dbReference type="EMBL" id="KAK7597933.1"/>
    </source>
</evidence>
<comment type="caution">
    <text evidence="2">The sequence shown here is derived from an EMBL/GenBank/DDBJ whole genome shotgun (WGS) entry which is preliminary data.</text>
</comment>
<dbReference type="SMART" id="SM00587">
    <property type="entry name" value="CHK"/>
    <property type="match status" value="1"/>
</dbReference>
<name>A0AAN9Y757_9HEMI</name>
<dbReference type="PANTHER" id="PTHR11012:SF30">
    <property type="entry name" value="PROTEIN KINASE-LIKE DOMAIN-CONTAINING"/>
    <property type="match status" value="1"/>
</dbReference>
<dbReference type="EMBL" id="JBBCAQ010000016">
    <property type="protein sequence ID" value="KAK7597933.1"/>
    <property type="molecule type" value="Genomic_DNA"/>
</dbReference>